<dbReference type="GO" id="GO:0003723">
    <property type="term" value="F:RNA binding"/>
    <property type="evidence" value="ECO:0007669"/>
    <property type="project" value="UniProtKB-KW"/>
</dbReference>
<keyword evidence="19" id="KW-0233">DNA recombination</keyword>
<keyword evidence="9" id="KW-0064">Aspartyl protease</keyword>
<proteinExistence type="predicted"/>
<evidence type="ECO:0000256" key="8">
    <source>
        <dbReference type="ARBA" id="ARBA00022741"/>
    </source>
</evidence>
<feature type="compositionally biased region" description="Acidic residues" evidence="23">
    <location>
        <begin position="783"/>
        <end position="794"/>
    </location>
</feature>
<dbReference type="GO" id="GO:0005524">
    <property type="term" value="F:ATP binding"/>
    <property type="evidence" value="ECO:0007669"/>
    <property type="project" value="UniProtKB-KW"/>
</dbReference>
<evidence type="ECO:0000256" key="15">
    <source>
        <dbReference type="ARBA" id="ARBA00022908"/>
    </source>
</evidence>
<organism evidence="25 26">
    <name type="scientific">Microbotryum silenes-dioicae</name>
    <dbReference type="NCBI Taxonomy" id="796604"/>
    <lineage>
        <taxon>Eukaryota</taxon>
        <taxon>Fungi</taxon>
        <taxon>Dikarya</taxon>
        <taxon>Basidiomycota</taxon>
        <taxon>Pucciniomycotina</taxon>
        <taxon>Microbotryomycetes</taxon>
        <taxon>Microbotryales</taxon>
        <taxon>Microbotryaceae</taxon>
        <taxon>Microbotryum</taxon>
    </lineage>
</organism>
<gene>
    <name evidence="25" type="primary">BQ5605_C032g11021</name>
    <name evidence="25" type="ORF">BQ5605_C032G11021</name>
</gene>
<evidence type="ECO:0000256" key="17">
    <source>
        <dbReference type="ARBA" id="ARBA00022932"/>
    </source>
</evidence>
<evidence type="ECO:0000256" key="5">
    <source>
        <dbReference type="ARBA" id="ARBA00022695"/>
    </source>
</evidence>
<evidence type="ECO:0000313" key="26">
    <source>
        <dbReference type="Proteomes" id="UP000249464"/>
    </source>
</evidence>
<dbReference type="Pfam" id="PF25597">
    <property type="entry name" value="SH3_retrovirus"/>
    <property type="match status" value="2"/>
</dbReference>
<keyword evidence="13" id="KW-0460">Magnesium</keyword>
<reference evidence="25 26" key="1">
    <citation type="submission" date="2016-11" db="EMBL/GenBank/DDBJ databases">
        <authorList>
            <person name="Jaros S."/>
            <person name="Januszkiewicz K."/>
            <person name="Wedrychowicz H."/>
        </authorList>
    </citation>
    <scope>NUCLEOTIDE SEQUENCE [LARGE SCALE GENOMIC DNA]</scope>
</reference>
<accession>A0A2X0MJV6</accession>
<comment type="catalytic activity">
    <reaction evidence="21">
        <text>DNA(n) + a 2'-deoxyribonucleoside 5'-triphosphate = DNA(n+1) + diphosphate</text>
        <dbReference type="Rhea" id="RHEA:22508"/>
        <dbReference type="Rhea" id="RHEA-COMP:17339"/>
        <dbReference type="Rhea" id="RHEA-COMP:17340"/>
        <dbReference type="ChEBI" id="CHEBI:33019"/>
        <dbReference type="ChEBI" id="CHEBI:61560"/>
        <dbReference type="ChEBI" id="CHEBI:173112"/>
        <dbReference type="EC" id="2.7.7.49"/>
    </reaction>
</comment>
<evidence type="ECO:0000256" key="23">
    <source>
        <dbReference type="SAM" id="MobiDB-lite"/>
    </source>
</evidence>
<evidence type="ECO:0000256" key="6">
    <source>
        <dbReference type="ARBA" id="ARBA00022722"/>
    </source>
</evidence>
<evidence type="ECO:0000256" key="10">
    <source>
        <dbReference type="ARBA" id="ARBA00022759"/>
    </source>
</evidence>
<dbReference type="GO" id="GO:0006310">
    <property type="term" value="P:DNA recombination"/>
    <property type="evidence" value="ECO:0007669"/>
    <property type="project" value="UniProtKB-KW"/>
</dbReference>
<evidence type="ECO:0000259" key="24">
    <source>
        <dbReference type="PROSITE" id="PS50994"/>
    </source>
</evidence>
<sequence length="1779" mass="194580">MRQSPLMSGEVGCRTEVVRGKLRNRKGARTGIGPAAGELARAPRQLRASKSPPQGGGLAGARPKWTLHTRLDEGLYLLDADHSKCYEPNVAAQPTRVIKSSCPVIRTLWYQGEQPLSSMSNPAISTRHATCATREAGRNGSTTSKPNARTDLEHANFQAIALLRRSVSLNIKKQIKDGFDHTPTDVLKMIKKAVAAGTVTDIFIKLQALLDAGPPPSGVDAFEKYQANTIELFNTLSGYNLTFDQVISIRLIHFGKDLYKEYYTQALRQDLDKLPDPIEALQTLQTQAESTPAHKPVAMVASLTATDRSSSTPSAPCRHCGGPHWNRKCPVKDKKSKASSAPSASLAAAPDISTLVDGPVRGYLTAAMSTLAKPSLILDSGATHHIVNDRACFTNFRKCKPAPLEGITGEAVNSIEGVGSAVVRSFDGSIGQLHHALFVPSAPVSLFSASRANAAGYDINLSRGKATVSVDGSICHTGEITNGLYHMHASLVDVTTLIEQPVNMEVALNEDLKCDTCQAGKITHHPFPTVASNRSAQPLDRVHMDLLAFDGAVSLGGAKYALVIVDDYTRYLWAIPMSHKSDTFAAFKSWLAKVERSSSRKLLAVRSDNGGEFLSNEFSSFLEEQGITRQLSIPDTPQQNGVAERANRSITEGVRSMLHQSGLSHALWAEALATYVYVKNRSPHSANSGVTPHTRWHGSKPSAGHLRVFGCRAWKAATTEARSKLDPRGIPLVFVGYDLESKGYRLFDPATRQVFKSRSVTFFEDEFPARREGITAAHAPVAGDDDDDDDDDDEVVVLPDQHANQAPPDQAELPAALRFDAPGPAWQPPVGSRPRNPPARYGALASLRSTPSAFAFSLGKEVTELVADLEAAGIDTSKANRPLSEPEDPFSLPSSDPTTWNEAMRHPHAAAWKAGAIEEFRSMKDDLKVFSVVELSSVPKGATILPSRHVFRTKRDKAGKMVSLKNRIVAQGCAQGPNSFNNTFSPTAKYTSIRTLIAHSASKGHHIIQADVDKAYLHGVLEEEIYMRVPTGIEGYEGKCLRLHRSIYGLKQAGRVWNDTINATLASLGYRRLACDECIYRHEDAGGDHYIALYVDDLLFFGPDLGEIDRVLDQLDTLYGVKRLGPAEWVLGVQVVRHDDGGISLLQRQYLLDVLARFNMSDCNPCKSPMEANLQLSPEPDTDSADNAIYRSMIGSLMYAVVATRPDLAHSVGYLSRFVGKAGNTHLEAAKRVLRYIKGSLDLGIHYTRTSAPLLGYEGYSDSDWGSDIQTSRSTMGYLFKLAGGAISWSSRLQPRVACSSTEAEYLGLSHAAKEAVFLRSLLTELGLDTSSPLRLLGDNQGAIALTQNPVFHARTKHLRMLEHFVREHVRNGEISVTYIPTHDMVADIFTKPLPRVVFQRHCDAIGLRRISGQEQGGVLRCHIAVRFLHSVPLLTLHRCLGHLAPSSIQKMVAAGWLEGLGAGYSDEEVEKFVCNACLSAKGHRLPFPDSDSHSSERLGLVHSDVLTLPERSLTGKRYLVTFLDDYSRKLWAYTIGHKSEVFSVFKTWLAEVELETGATLKVLRTDNGGEYCSRAFTDFCKVRGTRRQYSIPRTPQQNGRAERVNRSIVEGILALLADAHLPKTFWEEAAAYFVYCKNLVQHSALDKATPNSVWQGGRTTASALHPFGCAAWLTVAPELRSKLDPKAVRVLFTGYDLASKAFRFYDTTTKKVTLGRNATFLDTEFPGLCGDSAEPDDDTHFASAPFADPQTTVKSWTPLVRCRIALVTVACAVLVTVS</sequence>
<keyword evidence="7" id="KW-0479">Metal-binding</keyword>
<keyword evidence="17" id="KW-0808">Transferase</keyword>
<keyword evidence="16" id="KW-0695">RNA-directed DNA polymerase</keyword>
<dbReference type="GO" id="GO:0006508">
    <property type="term" value="P:proteolysis"/>
    <property type="evidence" value="ECO:0007669"/>
    <property type="project" value="UniProtKB-KW"/>
</dbReference>
<evidence type="ECO:0000256" key="19">
    <source>
        <dbReference type="ARBA" id="ARBA00023172"/>
    </source>
</evidence>
<dbReference type="PANTHER" id="PTHR42648">
    <property type="entry name" value="TRANSPOSASE, PUTATIVE-RELATED"/>
    <property type="match status" value="1"/>
</dbReference>
<keyword evidence="3" id="KW-1188">Viral release from host cell</keyword>
<dbReference type="InterPro" id="IPR012337">
    <property type="entry name" value="RNaseH-like_sf"/>
</dbReference>
<dbReference type="Pfam" id="PF00665">
    <property type="entry name" value="rve"/>
    <property type="match status" value="2"/>
</dbReference>
<dbReference type="InterPro" id="IPR013103">
    <property type="entry name" value="RVT_2"/>
</dbReference>
<evidence type="ECO:0000256" key="22">
    <source>
        <dbReference type="ARBA" id="ARBA00049244"/>
    </source>
</evidence>
<dbReference type="GO" id="GO:0004190">
    <property type="term" value="F:aspartic-type endopeptidase activity"/>
    <property type="evidence" value="ECO:0007669"/>
    <property type="project" value="UniProtKB-KW"/>
</dbReference>
<dbReference type="InterPro" id="IPR043502">
    <property type="entry name" value="DNA/RNA_pol_sf"/>
</dbReference>
<evidence type="ECO:0000256" key="3">
    <source>
        <dbReference type="ARBA" id="ARBA00022612"/>
    </source>
</evidence>
<feature type="region of interest" description="Disordered" evidence="23">
    <location>
        <begin position="877"/>
        <end position="897"/>
    </location>
</feature>
<dbReference type="Pfam" id="PF07727">
    <property type="entry name" value="RVT_2"/>
    <property type="match status" value="1"/>
</dbReference>
<feature type="region of interest" description="Disordered" evidence="23">
    <location>
        <begin position="774"/>
        <end position="794"/>
    </location>
</feature>
<dbReference type="GO" id="GO:0015074">
    <property type="term" value="P:DNA integration"/>
    <property type="evidence" value="ECO:0007669"/>
    <property type="project" value="UniProtKB-KW"/>
</dbReference>
<comment type="catalytic activity">
    <reaction evidence="22">
        <text>DNA(n) + a 2'-deoxyribonucleoside 5'-triphosphate = DNA(n+1) + diphosphate</text>
        <dbReference type="Rhea" id="RHEA:22508"/>
        <dbReference type="Rhea" id="RHEA-COMP:17339"/>
        <dbReference type="Rhea" id="RHEA-COMP:17340"/>
        <dbReference type="ChEBI" id="CHEBI:33019"/>
        <dbReference type="ChEBI" id="CHEBI:61560"/>
        <dbReference type="ChEBI" id="CHEBI:173112"/>
        <dbReference type="EC" id="2.7.7.7"/>
    </reaction>
</comment>
<dbReference type="InterPro" id="IPR039537">
    <property type="entry name" value="Retrotran_Ty1/copia-like"/>
</dbReference>
<dbReference type="GO" id="GO:0003887">
    <property type="term" value="F:DNA-directed DNA polymerase activity"/>
    <property type="evidence" value="ECO:0007669"/>
    <property type="project" value="UniProtKB-KW"/>
</dbReference>
<dbReference type="InterPro" id="IPR054722">
    <property type="entry name" value="PolX-like_BBD"/>
</dbReference>
<evidence type="ECO:0000256" key="7">
    <source>
        <dbReference type="ARBA" id="ARBA00022723"/>
    </source>
</evidence>
<evidence type="ECO:0000256" key="12">
    <source>
        <dbReference type="ARBA" id="ARBA00022840"/>
    </source>
</evidence>
<dbReference type="EMBL" id="FQNC01000067">
    <property type="protein sequence ID" value="SGZ03791.1"/>
    <property type="molecule type" value="Genomic_DNA"/>
</dbReference>
<dbReference type="InterPro" id="IPR057670">
    <property type="entry name" value="SH3_retrovirus"/>
</dbReference>
<dbReference type="SUPFAM" id="SSF53098">
    <property type="entry name" value="Ribonuclease H-like"/>
    <property type="match status" value="2"/>
</dbReference>
<keyword evidence="15" id="KW-0229">DNA integration</keyword>
<dbReference type="PROSITE" id="PS50994">
    <property type="entry name" value="INTEGRASE"/>
    <property type="match status" value="2"/>
</dbReference>
<keyword evidence="8" id="KW-0547">Nucleotide-binding</keyword>
<dbReference type="InterPro" id="IPR036397">
    <property type="entry name" value="RNaseH_sf"/>
</dbReference>
<keyword evidence="14" id="KW-0694">RNA-binding</keyword>
<dbReference type="InterPro" id="IPR001584">
    <property type="entry name" value="Integrase_cat-core"/>
</dbReference>
<feature type="domain" description="Integrase catalytic" evidence="24">
    <location>
        <begin position="534"/>
        <end position="700"/>
    </location>
</feature>
<evidence type="ECO:0000256" key="11">
    <source>
        <dbReference type="ARBA" id="ARBA00022801"/>
    </source>
</evidence>
<comment type="function">
    <text evidence="1">The aspartyl protease (PR) mediates the proteolytic cleavages of the Gag and Gag-Pol polyproteins after assembly of the VLP.</text>
</comment>
<protein>
    <submittedName>
        <fullName evidence="25">BQ5605_C032g11021 protein</fullName>
    </submittedName>
</protein>
<feature type="domain" description="Integrase catalytic" evidence="24">
    <location>
        <begin position="1485"/>
        <end position="1659"/>
    </location>
</feature>
<keyword evidence="18" id="KW-0917">Virion maturation</keyword>
<evidence type="ECO:0000256" key="21">
    <source>
        <dbReference type="ARBA" id="ARBA00048173"/>
    </source>
</evidence>
<evidence type="ECO:0000256" key="1">
    <source>
        <dbReference type="ARBA" id="ARBA00002180"/>
    </source>
</evidence>
<keyword evidence="11" id="KW-0378">Hydrolase</keyword>
<dbReference type="PANTHER" id="PTHR42648:SF11">
    <property type="entry name" value="TRANSPOSON TY4-P GAG-POL POLYPROTEIN"/>
    <property type="match status" value="1"/>
</dbReference>
<dbReference type="GO" id="GO:0004519">
    <property type="term" value="F:endonuclease activity"/>
    <property type="evidence" value="ECO:0007669"/>
    <property type="project" value="UniProtKB-KW"/>
</dbReference>
<keyword evidence="6" id="KW-0540">Nuclease</keyword>
<dbReference type="Pfam" id="PF22936">
    <property type="entry name" value="Pol_BBD"/>
    <property type="match status" value="1"/>
</dbReference>
<keyword evidence="17" id="KW-0239">DNA-directed DNA polymerase</keyword>
<dbReference type="GO" id="GO:0046872">
    <property type="term" value="F:metal ion binding"/>
    <property type="evidence" value="ECO:0007669"/>
    <property type="project" value="UniProtKB-KW"/>
</dbReference>
<evidence type="ECO:0000313" key="25">
    <source>
        <dbReference type="EMBL" id="SGZ03791.1"/>
    </source>
</evidence>
<evidence type="ECO:0000256" key="13">
    <source>
        <dbReference type="ARBA" id="ARBA00022842"/>
    </source>
</evidence>
<dbReference type="Gene3D" id="3.30.420.10">
    <property type="entry name" value="Ribonuclease H-like superfamily/Ribonuclease H"/>
    <property type="match status" value="2"/>
</dbReference>
<dbReference type="CDD" id="cd09272">
    <property type="entry name" value="RNase_HI_RT_Ty1"/>
    <property type="match status" value="1"/>
</dbReference>
<evidence type="ECO:0000256" key="16">
    <source>
        <dbReference type="ARBA" id="ARBA00022918"/>
    </source>
</evidence>
<dbReference type="GO" id="GO:0005634">
    <property type="term" value="C:nucleus"/>
    <property type="evidence" value="ECO:0007669"/>
    <property type="project" value="UniProtKB-ARBA"/>
</dbReference>
<evidence type="ECO:0000256" key="9">
    <source>
        <dbReference type="ARBA" id="ARBA00022750"/>
    </source>
</evidence>
<feature type="region of interest" description="Disordered" evidence="23">
    <location>
        <begin position="39"/>
        <end position="62"/>
    </location>
</feature>
<evidence type="ECO:0000256" key="4">
    <source>
        <dbReference type="ARBA" id="ARBA00022670"/>
    </source>
</evidence>
<keyword evidence="2" id="KW-0815">Transposition</keyword>
<dbReference type="SUPFAM" id="SSF56672">
    <property type="entry name" value="DNA/RNA polymerases"/>
    <property type="match status" value="1"/>
</dbReference>
<keyword evidence="12" id="KW-0067">ATP-binding</keyword>
<dbReference type="GO" id="GO:0032196">
    <property type="term" value="P:transposition"/>
    <property type="evidence" value="ECO:0007669"/>
    <property type="project" value="UniProtKB-KW"/>
</dbReference>
<evidence type="ECO:0000256" key="18">
    <source>
        <dbReference type="ARBA" id="ARBA00023113"/>
    </source>
</evidence>
<keyword evidence="5" id="KW-0548">Nucleotidyltransferase</keyword>
<keyword evidence="26" id="KW-1185">Reference proteome</keyword>
<keyword evidence="10" id="KW-0255">Endonuclease</keyword>
<dbReference type="GO" id="GO:0003964">
    <property type="term" value="F:RNA-directed DNA polymerase activity"/>
    <property type="evidence" value="ECO:0007669"/>
    <property type="project" value="UniProtKB-KW"/>
</dbReference>
<evidence type="ECO:0000256" key="2">
    <source>
        <dbReference type="ARBA" id="ARBA00022578"/>
    </source>
</evidence>
<evidence type="ECO:0000256" key="20">
    <source>
        <dbReference type="ARBA" id="ARBA00023268"/>
    </source>
</evidence>
<dbReference type="Proteomes" id="UP000249464">
    <property type="component" value="Unassembled WGS sequence"/>
</dbReference>
<keyword evidence="4" id="KW-0645">Protease</keyword>
<keyword evidence="20" id="KW-0511">Multifunctional enzyme</keyword>
<name>A0A2X0MJV6_9BASI</name>
<evidence type="ECO:0000256" key="14">
    <source>
        <dbReference type="ARBA" id="ARBA00022884"/>
    </source>
</evidence>